<evidence type="ECO:0000313" key="2">
    <source>
        <dbReference type="Proteomes" id="UP001470230"/>
    </source>
</evidence>
<protein>
    <submittedName>
        <fullName evidence="1">Uncharacterized protein</fullName>
    </submittedName>
</protein>
<dbReference type="InterPro" id="IPR036322">
    <property type="entry name" value="WD40_repeat_dom_sf"/>
</dbReference>
<evidence type="ECO:0000313" key="1">
    <source>
        <dbReference type="EMBL" id="KAK8839323.1"/>
    </source>
</evidence>
<organism evidence="1 2">
    <name type="scientific">Tritrichomonas musculus</name>
    <dbReference type="NCBI Taxonomy" id="1915356"/>
    <lineage>
        <taxon>Eukaryota</taxon>
        <taxon>Metamonada</taxon>
        <taxon>Parabasalia</taxon>
        <taxon>Tritrichomonadida</taxon>
        <taxon>Tritrichomonadidae</taxon>
        <taxon>Tritrichomonas</taxon>
    </lineage>
</organism>
<dbReference type="SUPFAM" id="SSF50978">
    <property type="entry name" value="WD40 repeat-like"/>
    <property type="match status" value="2"/>
</dbReference>
<comment type="caution">
    <text evidence="1">The sequence shown here is derived from an EMBL/GenBank/DDBJ whole genome shotgun (WGS) entry which is preliminary data.</text>
</comment>
<dbReference type="InterPro" id="IPR015943">
    <property type="entry name" value="WD40/YVTN_repeat-like_dom_sf"/>
</dbReference>
<dbReference type="Proteomes" id="UP001470230">
    <property type="component" value="Unassembled WGS sequence"/>
</dbReference>
<keyword evidence="2" id="KW-1185">Reference proteome</keyword>
<proteinExistence type="predicted"/>
<sequence length="990" mass="112540">MASINLSFREWPFLPSSYGIDNSNLRRSSYSVIEMDNFKKKLPSEITQQTSSASLTAQQSDNIRIDSKLINNNHPTYIFSSWGRCGLFACSNESCLSIFSNDKNGNLSPMFMFSPFDVLAIGKIYKQPQKAAFITALAWSDGHLEPSLPKSILAASSEKGYLVVYDFDKKERIGHYLFEDTIISILWCSFKQNRFYAGSRKGHFYICELAGQETIEILTDIEFSKSIDFITQDDVNGHTVGISSKNQTFGFIKNVDKIESVTLQIYQNLKGLRNSDDRINFFQFYPNSQDFVTISTNSTSFLLSISNGTMLPFIQSRRCKFIFFIDNESDKVVVGNDNEINVWQLSGNFWIRKFNLNLGMKEILTFSRHNDKILMVTESNWLTEAMFKRNKIFITKRIKLIDGRIVDFDFGDGSIAFLTSNNNVALTCNTPESIIKPLFRRKSQAIVKLPEDNDKDSQIGNLSEESEQMLSVSDDEDSNSGISMFHVDDTIHGNSNSLAFSFKIDDETFDLESVKWISQSKIVVWSSCSLYLIDLLERTVSEPLSKMFCKKCIQITNVFFSKTRRIMGVVLHRCKAYLFDTQSNLTLMKSFDFSDSINSNKDCLLGSISPLEDKLVFSLSNFLYFTNLKEKGSSTKKVKSFFEFQASFLSWDVKGILVGTENGGALLILNDKIDAIIEKALFGQKSAKVVFSSMNSEKIKLEAVNLIIPCSNERYVIVDSNHKGIIVSKEARIISSMTEVIKQFSKDNFLIKLKNYNRLAVINAFNEFKASLPPSFFLWQEKKSAFIDQIKERLNDNNNKKTDLIEMISDQIFLSNNTDFSLSLRNSVKLLNMLISTEKHFSSISSMNFLKLGNLQEAQDIFLKSSPSDKNYYNNILLAAVYSTSSDAAQAIVKNFLSNNLIDEAVKVLLMKNDVFQAAEILSKNGKNEEAYFVLMLNDQRKDCVEAKEIILEVANSLIGKRENVLFGLKLLSSFGYFREMINYLSMFIS</sequence>
<reference evidence="1 2" key="1">
    <citation type="submission" date="2024-04" db="EMBL/GenBank/DDBJ databases">
        <title>Tritrichomonas musculus Genome.</title>
        <authorList>
            <person name="Alves-Ferreira E."/>
            <person name="Grigg M."/>
            <person name="Lorenzi H."/>
            <person name="Galac M."/>
        </authorList>
    </citation>
    <scope>NUCLEOTIDE SEQUENCE [LARGE SCALE GENOMIC DNA]</scope>
    <source>
        <strain evidence="1 2">EAF2021</strain>
    </source>
</reference>
<dbReference type="Gene3D" id="2.130.10.10">
    <property type="entry name" value="YVTN repeat-like/Quinoprotein amine dehydrogenase"/>
    <property type="match status" value="1"/>
</dbReference>
<gene>
    <name evidence="1" type="ORF">M9Y10_032258</name>
</gene>
<name>A0ABR2GZF2_9EUKA</name>
<accession>A0ABR2GZF2</accession>
<dbReference type="EMBL" id="JAPFFF010000052">
    <property type="protein sequence ID" value="KAK8839323.1"/>
    <property type="molecule type" value="Genomic_DNA"/>
</dbReference>